<dbReference type="Pfam" id="PF00004">
    <property type="entry name" value="AAA"/>
    <property type="match status" value="1"/>
</dbReference>
<sequence>MGSEAFDADTFAIDLQRIMRSTANAVAGDGRRNTLVAKVVDHLGADMPQVTVVGQNWDSWEHANLQRGVDAYLAERATAPDWFGVAGAHRGHEELAGLVAMARKNDQFELGTVDFTTVAIGPAEVTEAVQLGLITTTAPDGAPVVIGMRGPDMRYGNTQQCMLEILAAQRATAVATRDRIERLMAQRDVFRGQVLAFGVSENRGNDLVTFLPRPRLTADQVVLPDGVLDLIERHTVGIATHGARLLDAGQHLKRGLLLHGAPGTGKTHTVRYLMGRLSESTVIVLTGPAMRLIGRAANLARRLQPSVVVVEDVDLIAKDRSYAPMGNPLLFSLLDAMDGIGGDADVTFLLTTNRVAELEEALAQRPGRVDLAVEIPRPDAEGRAALLQLYSRNLRVEADLTPIVAETAGQTASFIKELLRRAALRAITDRPGAETVVVGANLTDALAEMNSATSTLTRSLLSGGGSESDGAARAR</sequence>
<keyword evidence="3" id="KW-0067">ATP-binding</keyword>
<keyword evidence="2" id="KW-0547">Nucleotide-binding</keyword>
<evidence type="ECO:0000259" key="4">
    <source>
        <dbReference type="SMART" id="SM00382"/>
    </source>
</evidence>
<evidence type="ECO:0000256" key="1">
    <source>
        <dbReference type="ARBA" id="ARBA00006914"/>
    </source>
</evidence>
<dbReference type="RefSeq" id="WP_203217334.1">
    <property type="nucleotide sequence ID" value="NZ_CP046172.1"/>
</dbReference>
<evidence type="ECO:0000313" key="6">
    <source>
        <dbReference type="Proteomes" id="UP000503540"/>
    </source>
</evidence>
<dbReference type="InterPro" id="IPR050221">
    <property type="entry name" value="26S_Proteasome_ATPase"/>
</dbReference>
<accession>A0A6G9YHK9</accession>
<dbReference type="AlphaFoldDB" id="A0A6G9YHK9"/>
<dbReference type="Gene3D" id="1.10.8.60">
    <property type="match status" value="1"/>
</dbReference>
<dbReference type="InterPro" id="IPR003593">
    <property type="entry name" value="AAA+_ATPase"/>
</dbReference>
<dbReference type="Gene3D" id="3.40.50.300">
    <property type="entry name" value="P-loop containing nucleotide triphosphate hydrolases"/>
    <property type="match status" value="1"/>
</dbReference>
<comment type="similarity">
    <text evidence="1">Belongs to the AAA ATPase family.</text>
</comment>
<proteinExistence type="inferred from homology"/>
<dbReference type="CDD" id="cd19481">
    <property type="entry name" value="RecA-like_protease"/>
    <property type="match status" value="1"/>
</dbReference>
<evidence type="ECO:0000256" key="2">
    <source>
        <dbReference type="ARBA" id="ARBA00022741"/>
    </source>
</evidence>
<gene>
    <name evidence="5" type="ORF">F5544_24235</name>
</gene>
<dbReference type="GO" id="GO:0005524">
    <property type="term" value="F:ATP binding"/>
    <property type="evidence" value="ECO:0007669"/>
    <property type="project" value="UniProtKB-KW"/>
</dbReference>
<name>A0A6G9YHK9_9NOCA</name>
<dbReference type="Proteomes" id="UP000503540">
    <property type="component" value="Chromosome"/>
</dbReference>
<evidence type="ECO:0000313" key="5">
    <source>
        <dbReference type="EMBL" id="QIS12702.1"/>
    </source>
</evidence>
<organism evidence="5 6">
    <name type="scientific">Nocardia arthritidis</name>
    <dbReference type="NCBI Taxonomy" id="228602"/>
    <lineage>
        <taxon>Bacteria</taxon>
        <taxon>Bacillati</taxon>
        <taxon>Actinomycetota</taxon>
        <taxon>Actinomycetes</taxon>
        <taxon>Mycobacteriales</taxon>
        <taxon>Nocardiaceae</taxon>
        <taxon>Nocardia</taxon>
    </lineage>
</organism>
<dbReference type="SUPFAM" id="SSF52540">
    <property type="entry name" value="P-loop containing nucleoside triphosphate hydrolases"/>
    <property type="match status" value="1"/>
</dbReference>
<evidence type="ECO:0000256" key="3">
    <source>
        <dbReference type="ARBA" id="ARBA00022840"/>
    </source>
</evidence>
<dbReference type="EMBL" id="CP046172">
    <property type="protein sequence ID" value="QIS12702.1"/>
    <property type="molecule type" value="Genomic_DNA"/>
</dbReference>
<dbReference type="GO" id="GO:0016887">
    <property type="term" value="F:ATP hydrolysis activity"/>
    <property type="evidence" value="ECO:0007669"/>
    <property type="project" value="InterPro"/>
</dbReference>
<protein>
    <submittedName>
        <fullName evidence="5">AAA family ATPase</fullName>
    </submittedName>
</protein>
<feature type="domain" description="AAA+ ATPase" evidence="4">
    <location>
        <begin position="252"/>
        <end position="379"/>
    </location>
</feature>
<dbReference type="PANTHER" id="PTHR23073">
    <property type="entry name" value="26S PROTEASOME REGULATORY SUBUNIT"/>
    <property type="match status" value="1"/>
</dbReference>
<dbReference type="KEGG" id="nah:F5544_24235"/>
<reference evidence="5 6" key="1">
    <citation type="journal article" date="2019" name="ACS Chem. Biol.">
        <title>Identification and Mobilization of a Cryptic Antibiotic Biosynthesis Gene Locus from a Human-Pathogenic Nocardia Isolate.</title>
        <authorList>
            <person name="Herisse M."/>
            <person name="Ishida K."/>
            <person name="Porter J.L."/>
            <person name="Howden B."/>
            <person name="Hertweck C."/>
            <person name="Stinear T.P."/>
            <person name="Pidot S.J."/>
        </authorList>
    </citation>
    <scope>NUCLEOTIDE SEQUENCE [LARGE SCALE GENOMIC DNA]</scope>
    <source>
        <strain evidence="5 6">AUSMDU00012717</strain>
    </source>
</reference>
<keyword evidence="6" id="KW-1185">Reference proteome</keyword>
<dbReference type="InterPro" id="IPR003959">
    <property type="entry name" value="ATPase_AAA_core"/>
</dbReference>
<dbReference type="SMART" id="SM00382">
    <property type="entry name" value="AAA"/>
    <property type="match status" value="1"/>
</dbReference>
<dbReference type="InterPro" id="IPR027417">
    <property type="entry name" value="P-loop_NTPase"/>
</dbReference>